<keyword evidence="1" id="KW-0732">Signal</keyword>
<gene>
    <name evidence="2" type="ORF">XNOV1_A019178</name>
</gene>
<reference evidence="2" key="1">
    <citation type="submission" date="2023-08" db="EMBL/GenBank/DDBJ databases">
        <authorList>
            <person name="Alioto T."/>
            <person name="Alioto T."/>
            <person name="Gomez Garrido J."/>
        </authorList>
    </citation>
    <scope>NUCLEOTIDE SEQUENCE</scope>
</reference>
<evidence type="ECO:0000313" key="2">
    <source>
        <dbReference type="EMBL" id="CAJ1066135.1"/>
    </source>
</evidence>
<keyword evidence="3" id="KW-1185">Reference proteome</keyword>
<evidence type="ECO:0000313" key="3">
    <source>
        <dbReference type="Proteomes" id="UP001178508"/>
    </source>
</evidence>
<name>A0AAV1FYY8_XYRNO</name>
<dbReference type="Proteomes" id="UP001178508">
    <property type="component" value="Chromosome 10"/>
</dbReference>
<protein>
    <recommendedName>
        <fullName evidence="4">Secreted protein</fullName>
    </recommendedName>
</protein>
<evidence type="ECO:0000256" key="1">
    <source>
        <dbReference type="SAM" id="SignalP"/>
    </source>
</evidence>
<accession>A0AAV1FYY8</accession>
<organism evidence="2 3">
    <name type="scientific">Xyrichtys novacula</name>
    <name type="common">Pearly razorfish</name>
    <name type="synonym">Hemipteronotus novacula</name>
    <dbReference type="NCBI Taxonomy" id="13765"/>
    <lineage>
        <taxon>Eukaryota</taxon>
        <taxon>Metazoa</taxon>
        <taxon>Chordata</taxon>
        <taxon>Craniata</taxon>
        <taxon>Vertebrata</taxon>
        <taxon>Euteleostomi</taxon>
        <taxon>Actinopterygii</taxon>
        <taxon>Neopterygii</taxon>
        <taxon>Teleostei</taxon>
        <taxon>Neoteleostei</taxon>
        <taxon>Acanthomorphata</taxon>
        <taxon>Eupercaria</taxon>
        <taxon>Labriformes</taxon>
        <taxon>Labridae</taxon>
        <taxon>Xyrichtys</taxon>
    </lineage>
</organism>
<proteinExistence type="predicted"/>
<evidence type="ECO:0008006" key="4">
    <source>
        <dbReference type="Google" id="ProtNLM"/>
    </source>
</evidence>
<feature type="signal peptide" evidence="1">
    <location>
        <begin position="1"/>
        <end position="31"/>
    </location>
</feature>
<feature type="chain" id="PRO_5043516529" description="Secreted protein" evidence="1">
    <location>
        <begin position="32"/>
        <end position="136"/>
    </location>
</feature>
<sequence length="136" mass="14706">MADQKRLRGDVCVCVWFSLLLCVTPPPCCPAADHSGAGWNLSGVGGGGGGLSFLQAGGGCLGQGFQLGNQNALSPKMELSDIAQDKPALLSHSFSLSCFFGIHFLSFKHVDFDFYRFCPCRHYGYYCSSSCHYCFL</sequence>
<dbReference type="AlphaFoldDB" id="A0AAV1FYY8"/>
<dbReference type="EMBL" id="OY660873">
    <property type="protein sequence ID" value="CAJ1066135.1"/>
    <property type="molecule type" value="Genomic_DNA"/>
</dbReference>